<name>A0A2K3N2Z0_TRIPR</name>
<evidence type="ECO:0000256" key="2">
    <source>
        <dbReference type="ARBA" id="ARBA00023015"/>
    </source>
</evidence>
<keyword evidence="5" id="KW-0175">Coiled coil</keyword>
<evidence type="ECO:0000256" key="3">
    <source>
        <dbReference type="ARBA" id="ARBA00023163"/>
    </source>
</evidence>
<dbReference type="GO" id="GO:0003700">
    <property type="term" value="F:DNA-binding transcription factor activity"/>
    <property type="evidence" value="ECO:0007669"/>
    <property type="project" value="TreeGrafter"/>
</dbReference>
<proteinExistence type="predicted"/>
<evidence type="ECO:0000256" key="4">
    <source>
        <dbReference type="ARBA" id="ARBA00023242"/>
    </source>
</evidence>
<keyword evidence="4" id="KW-0539">Nucleus</keyword>
<evidence type="ECO:0000256" key="1">
    <source>
        <dbReference type="ARBA" id="ARBA00004123"/>
    </source>
</evidence>
<dbReference type="GO" id="GO:0043565">
    <property type="term" value="F:sequence-specific DNA binding"/>
    <property type="evidence" value="ECO:0007669"/>
    <property type="project" value="TreeGrafter"/>
</dbReference>
<evidence type="ECO:0000313" key="7">
    <source>
        <dbReference type="Proteomes" id="UP000236291"/>
    </source>
</evidence>
<comment type="subcellular location">
    <subcellularLocation>
        <location evidence="1">Nucleus</location>
    </subcellularLocation>
</comment>
<evidence type="ECO:0000256" key="5">
    <source>
        <dbReference type="SAM" id="Coils"/>
    </source>
</evidence>
<keyword evidence="3" id="KW-0804">Transcription</keyword>
<feature type="coiled-coil region" evidence="5">
    <location>
        <begin position="75"/>
        <end position="102"/>
    </location>
</feature>
<comment type="caution">
    <text evidence="6">The sequence shown here is derived from an EMBL/GenBank/DDBJ whole genome shotgun (WGS) entry which is preliminary data.</text>
</comment>
<protein>
    <submittedName>
        <fullName evidence="6">Transcription factor DYSFUNCTIONAL TAPETUM 1</fullName>
    </submittedName>
</protein>
<dbReference type="AlphaFoldDB" id="A0A2K3N2Z0"/>
<dbReference type="STRING" id="57577.A0A2K3N2Z0"/>
<reference evidence="6 7" key="2">
    <citation type="journal article" date="2017" name="Front. Plant Sci.">
        <title>Gene Classification and Mining of Molecular Markers Useful in Red Clover (Trifolium pratense) Breeding.</title>
        <authorList>
            <person name="Istvanek J."/>
            <person name="Dluhosova J."/>
            <person name="Dluhos P."/>
            <person name="Patkova L."/>
            <person name="Nedelnik J."/>
            <person name="Repkova J."/>
        </authorList>
    </citation>
    <scope>NUCLEOTIDE SEQUENCE [LARGE SCALE GENOMIC DNA]</scope>
    <source>
        <strain evidence="7">cv. Tatra</strain>
        <tissue evidence="6">Young leaves</tissue>
    </source>
</reference>
<dbReference type="InterPro" id="IPR051358">
    <property type="entry name" value="TF_AMS/ICE1/BHLH6-like"/>
</dbReference>
<organism evidence="6 7">
    <name type="scientific">Trifolium pratense</name>
    <name type="common">Red clover</name>
    <dbReference type="NCBI Taxonomy" id="57577"/>
    <lineage>
        <taxon>Eukaryota</taxon>
        <taxon>Viridiplantae</taxon>
        <taxon>Streptophyta</taxon>
        <taxon>Embryophyta</taxon>
        <taxon>Tracheophyta</taxon>
        <taxon>Spermatophyta</taxon>
        <taxon>Magnoliopsida</taxon>
        <taxon>eudicotyledons</taxon>
        <taxon>Gunneridae</taxon>
        <taxon>Pentapetalae</taxon>
        <taxon>rosids</taxon>
        <taxon>fabids</taxon>
        <taxon>Fabales</taxon>
        <taxon>Fabaceae</taxon>
        <taxon>Papilionoideae</taxon>
        <taxon>50 kb inversion clade</taxon>
        <taxon>NPAAA clade</taxon>
        <taxon>Hologalegina</taxon>
        <taxon>IRL clade</taxon>
        <taxon>Trifolieae</taxon>
        <taxon>Trifolium</taxon>
    </lineage>
</organism>
<evidence type="ECO:0000313" key="6">
    <source>
        <dbReference type="EMBL" id="PNX97387.1"/>
    </source>
</evidence>
<dbReference type="InterPro" id="IPR036638">
    <property type="entry name" value="HLH_DNA-bd_sf"/>
</dbReference>
<dbReference type="PANTHER" id="PTHR31945">
    <property type="entry name" value="TRANSCRIPTION FACTOR SCREAM2-RELATED"/>
    <property type="match status" value="1"/>
</dbReference>
<dbReference type="PANTHER" id="PTHR31945:SF20">
    <property type="entry name" value="TRANSCRIPTION FACTOR DYT1"/>
    <property type="match status" value="1"/>
</dbReference>
<keyword evidence="2" id="KW-0805">Transcription regulation</keyword>
<dbReference type="EMBL" id="ASHM01015497">
    <property type="protein sequence ID" value="PNX97387.1"/>
    <property type="molecule type" value="Genomic_DNA"/>
</dbReference>
<reference evidence="6 7" key="1">
    <citation type="journal article" date="2014" name="Am. J. Bot.">
        <title>Genome assembly and annotation for red clover (Trifolium pratense; Fabaceae).</title>
        <authorList>
            <person name="Istvanek J."/>
            <person name="Jaros M."/>
            <person name="Krenek A."/>
            <person name="Repkova J."/>
        </authorList>
    </citation>
    <scope>NUCLEOTIDE SEQUENCE [LARGE SCALE GENOMIC DNA]</scope>
    <source>
        <strain evidence="7">cv. Tatra</strain>
        <tissue evidence="6">Young leaves</tissue>
    </source>
</reference>
<accession>A0A2K3N2Z0</accession>
<dbReference type="SUPFAM" id="SSF47459">
    <property type="entry name" value="HLH, helix-loop-helix DNA-binding domain"/>
    <property type="match status" value="1"/>
</dbReference>
<sequence length="198" mass="22688">MEQENNHRLSVSVEDLGFNNGSNMKGKLSQKHYDDAGPKLFISKNLETERKRREKLGSRLLMNKASIIEDAITYTKMLQKEVEILTKELDEMEETRKKKAEQKTCESSAAGEKINISWIEEEIQVAKIDGNMLWAKMIIEHKRGRFQKLVEDLHTSNIEMIDLSVTTIEGAYLITATLKGMGGEPIELYQIPTIIKFK</sequence>
<gene>
    <name evidence="6" type="ORF">L195_g020616</name>
</gene>
<dbReference type="GO" id="GO:0005634">
    <property type="term" value="C:nucleus"/>
    <property type="evidence" value="ECO:0007669"/>
    <property type="project" value="UniProtKB-SubCell"/>
</dbReference>
<dbReference type="GO" id="GO:0046983">
    <property type="term" value="F:protein dimerization activity"/>
    <property type="evidence" value="ECO:0007669"/>
    <property type="project" value="InterPro"/>
</dbReference>
<dbReference type="Proteomes" id="UP000236291">
    <property type="component" value="Unassembled WGS sequence"/>
</dbReference>